<gene>
    <name evidence="2" type="ORF">P2L57_36425</name>
</gene>
<sequence length="61" mass="6229">MNISQLKKSVTRATAIAAGVAALAAIPVATARAATPHPQQGQQVSASASQKAEIVTPLCFW</sequence>
<name>A0ABT5ZAY8_9ACTN</name>
<comment type="caution">
    <text evidence="2">The sequence shown here is derived from an EMBL/GenBank/DDBJ whole genome shotgun (WGS) entry which is preliminary data.</text>
</comment>
<organism evidence="2 3">
    <name type="scientific">Streptantibioticus ferralitis</name>
    <dbReference type="NCBI Taxonomy" id="236510"/>
    <lineage>
        <taxon>Bacteria</taxon>
        <taxon>Bacillati</taxon>
        <taxon>Actinomycetota</taxon>
        <taxon>Actinomycetes</taxon>
        <taxon>Kitasatosporales</taxon>
        <taxon>Streptomycetaceae</taxon>
        <taxon>Streptantibioticus</taxon>
    </lineage>
</organism>
<proteinExistence type="predicted"/>
<evidence type="ECO:0000256" key="1">
    <source>
        <dbReference type="SAM" id="SignalP"/>
    </source>
</evidence>
<protein>
    <submittedName>
        <fullName evidence="2">Uncharacterized protein</fullName>
    </submittedName>
</protein>
<reference evidence="2 3" key="1">
    <citation type="submission" date="2023-03" db="EMBL/GenBank/DDBJ databases">
        <title>Draft genome sequence of type strain Streptomyces ferralitis JCM 14344.</title>
        <authorList>
            <person name="Klaysubun C."/>
            <person name="Duangmal K."/>
        </authorList>
    </citation>
    <scope>NUCLEOTIDE SEQUENCE [LARGE SCALE GENOMIC DNA]</scope>
    <source>
        <strain evidence="2 3">JCM 14344</strain>
    </source>
</reference>
<keyword evidence="1" id="KW-0732">Signal</keyword>
<evidence type="ECO:0000313" key="3">
    <source>
        <dbReference type="Proteomes" id="UP001220022"/>
    </source>
</evidence>
<dbReference type="Proteomes" id="UP001220022">
    <property type="component" value="Unassembled WGS sequence"/>
</dbReference>
<feature type="signal peptide" evidence="1">
    <location>
        <begin position="1"/>
        <end position="33"/>
    </location>
</feature>
<evidence type="ECO:0000313" key="2">
    <source>
        <dbReference type="EMBL" id="MDF2261011.1"/>
    </source>
</evidence>
<feature type="chain" id="PRO_5047412792" evidence="1">
    <location>
        <begin position="34"/>
        <end position="61"/>
    </location>
</feature>
<dbReference type="EMBL" id="JARHTQ010000045">
    <property type="protein sequence ID" value="MDF2261011.1"/>
    <property type="molecule type" value="Genomic_DNA"/>
</dbReference>
<accession>A0ABT5ZAY8</accession>
<dbReference type="RefSeq" id="WP_275822191.1">
    <property type="nucleotide sequence ID" value="NZ_BAAANM010000042.1"/>
</dbReference>
<keyword evidence="3" id="KW-1185">Reference proteome</keyword>